<dbReference type="STRING" id="1419482.SAMN05444266_107106"/>
<evidence type="ECO:0000256" key="2">
    <source>
        <dbReference type="ARBA" id="ARBA00022448"/>
    </source>
</evidence>
<keyword evidence="3 7" id="KW-0375">Hydrogen ion transport</keyword>
<dbReference type="Proteomes" id="UP000184420">
    <property type="component" value="Unassembled WGS sequence"/>
</dbReference>
<keyword evidence="2 7" id="KW-0813">Transport</keyword>
<accession>A0A1M7H7C0</accession>
<organism evidence="8 9">
    <name type="scientific">Chitinophaga jiangningensis</name>
    <dbReference type="NCBI Taxonomy" id="1419482"/>
    <lineage>
        <taxon>Bacteria</taxon>
        <taxon>Pseudomonadati</taxon>
        <taxon>Bacteroidota</taxon>
        <taxon>Chitinophagia</taxon>
        <taxon>Chitinophagales</taxon>
        <taxon>Chitinophagaceae</taxon>
        <taxon>Chitinophaga</taxon>
    </lineage>
</organism>
<dbReference type="SUPFAM" id="SSF47928">
    <property type="entry name" value="N-terminal domain of the delta subunit of the F1F0-ATP synthase"/>
    <property type="match status" value="1"/>
</dbReference>
<keyword evidence="7" id="KW-1003">Cell membrane</keyword>
<dbReference type="PRINTS" id="PR00125">
    <property type="entry name" value="ATPASEDELTA"/>
</dbReference>
<dbReference type="GO" id="GO:0046933">
    <property type="term" value="F:proton-transporting ATP synthase activity, rotational mechanism"/>
    <property type="evidence" value="ECO:0007669"/>
    <property type="project" value="UniProtKB-UniRule"/>
</dbReference>
<dbReference type="EMBL" id="FRBL01000007">
    <property type="protein sequence ID" value="SHM24256.1"/>
    <property type="molecule type" value="Genomic_DNA"/>
</dbReference>
<proteinExistence type="inferred from homology"/>
<name>A0A1M7H7C0_9BACT</name>
<comment type="similarity">
    <text evidence="7">Belongs to the ATPase delta chain family.</text>
</comment>
<protein>
    <recommendedName>
        <fullName evidence="7">ATP synthase subunit delta</fullName>
    </recommendedName>
    <alternativeName>
        <fullName evidence="7">ATP synthase F(1) sector subunit delta</fullName>
    </alternativeName>
    <alternativeName>
        <fullName evidence="7">F-type ATPase subunit delta</fullName>
        <shortName evidence="7">F-ATPase subunit delta</shortName>
    </alternativeName>
</protein>
<dbReference type="HAMAP" id="MF_01416">
    <property type="entry name" value="ATP_synth_delta_bact"/>
    <property type="match status" value="1"/>
</dbReference>
<reference evidence="8 9" key="1">
    <citation type="submission" date="2016-11" db="EMBL/GenBank/DDBJ databases">
        <authorList>
            <person name="Jaros S."/>
            <person name="Januszkiewicz K."/>
            <person name="Wedrychowicz H."/>
        </authorList>
    </citation>
    <scope>NUCLEOTIDE SEQUENCE [LARGE SCALE GENOMIC DNA]</scope>
    <source>
        <strain evidence="8 9">DSM 27406</strain>
    </source>
</reference>
<evidence type="ECO:0000256" key="7">
    <source>
        <dbReference type="HAMAP-Rule" id="MF_01416"/>
    </source>
</evidence>
<sequence>MQNPRLASRYAKSLIDLVLEKNQLEEVHNDMLSLQQVMKTNRDLVLLLRSPIIKADAKQKILDAVLNGRVSQTTQLFIKLLVNKGRESNLPEIAAEFGQQYNVIKNIATVKITTAVPMEQATLDLIKQRVADGTQQVQLEAKVKPELIGGFVLEAGDQLYDASIQNELNGLRQQFTKNMYVSEIR</sequence>
<dbReference type="PANTHER" id="PTHR11910">
    <property type="entry name" value="ATP SYNTHASE DELTA CHAIN"/>
    <property type="match status" value="1"/>
</dbReference>
<keyword evidence="4 7" id="KW-0406">Ion transport</keyword>
<dbReference type="OrthoDB" id="9802471at2"/>
<dbReference type="InterPro" id="IPR020781">
    <property type="entry name" value="ATPase_OSCP/d_CS"/>
</dbReference>
<evidence type="ECO:0000256" key="4">
    <source>
        <dbReference type="ARBA" id="ARBA00023065"/>
    </source>
</evidence>
<dbReference type="Gene3D" id="1.10.520.20">
    <property type="entry name" value="N-terminal domain of the delta subunit of the F1F0-ATP synthase"/>
    <property type="match status" value="1"/>
</dbReference>
<keyword evidence="5 7" id="KW-0472">Membrane</keyword>
<evidence type="ECO:0000256" key="6">
    <source>
        <dbReference type="ARBA" id="ARBA00023310"/>
    </source>
</evidence>
<dbReference type="Pfam" id="PF00213">
    <property type="entry name" value="OSCP"/>
    <property type="match status" value="1"/>
</dbReference>
<dbReference type="InterPro" id="IPR000711">
    <property type="entry name" value="ATPase_OSCP/dsu"/>
</dbReference>
<keyword evidence="6 7" id="KW-0066">ATP synthesis</keyword>
<comment type="subcellular location">
    <subcellularLocation>
        <location evidence="7">Cell membrane</location>
        <topology evidence="7">Peripheral membrane protein</topology>
    </subcellularLocation>
    <subcellularLocation>
        <location evidence="1">Membrane</location>
    </subcellularLocation>
</comment>
<comment type="function">
    <text evidence="7">F(1)F(0) ATP synthase produces ATP from ADP in the presence of a proton or sodium gradient. F-type ATPases consist of two structural domains, F(1) containing the extramembraneous catalytic core and F(0) containing the membrane proton channel, linked together by a central stalk and a peripheral stalk. During catalysis, ATP synthesis in the catalytic domain of F(1) is coupled via a rotary mechanism of the central stalk subunits to proton translocation.</text>
</comment>
<evidence type="ECO:0000313" key="8">
    <source>
        <dbReference type="EMBL" id="SHM24256.1"/>
    </source>
</evidence>
<comment type="function">
    <text evidence="7">This protein is part of the stalk that links CF(0) to CF(1). It either transmits conformational changes from CF(0) to CF(1) or is implicated in proton conduction.</text>
</comment>
<dbReference type="NCBIfam" id="TIGR01145">
    <property type="entry name" value="ATP_synt_delta"/>
    <property type="match status" value="1"/>
</dbReference>
<dbReference type="InterPro" id="IPR026015">
    <property type="entry name" value="ATP_synth_OSCP/delta_N_sf"/>
</dbReference>
<dbReference type="GO" id="GO:0045259">
    <property type="term" value="C:proton-transporting ATP synthase complex"/>
    <property type="evidence" value="ECO:0007669"/>
    <property type="project" value="UniProtKB-KW"/>
</dbReference>
<evidence type="ECO:0000256" key="3">
    <source>
        <dbReference type="ARBA" id="ARBA00022781"/>
    </source>
</evidence>
<dbReference type="PROSITE" id="PS00389">
    <property type="entry name" value="ATPASE_DELTA"/>
    <property type="match status" value="1"/>
</dbReference>
<dbReference type="GO" id="GO:0005886">
    <property type="term" value="C:plasma membrane"/>
    <property type="evidence" value="ECO:0007669"/>
    <property type="project" value="UniProtKB-SubCell"/>
</dbReference>
<dbReference type="RefSeq" id="WP_073084045.1">
    <property type="nucleotide sequence ID" value="NZ_FRBL01000007.1"/>
</dbReference>
<dbReference type="AlphaFoldDB" id="A0A1M7H7C0"/>
<evidence type="ECO:0000256" key="5">
    <source>
        <dbReference type="ARBA" id="ARBA00023136"/>
    </source>
</evidence>
<gene>
    <name evidence="7" type="primary">atpH</name>
    <name evidence="8" type="ORF">SAMN05444266_107106</name>
</gene>
<evidence type="ECO:0000256" key="1">
    <source>
        <dbReference type="ARBA" id="ARBA00004370"/>
    </source>
</evidence>
<keyword evidence="9" id="KW-1185">Reference proteome</keyword>
<evidence type="ECO:0000313" key="9">
    <source>
        <dbReference type="Proteomes" id="UP000184420"/>
    </source>
</evidence>
<keyword evidence="7" id="KW-0139">CF(1)</keyword>